<dbReference type="InterPro" id="IPR003607">
    <property type="entry name" value="HD/PDEase_dom"/>
</dbReference>
<dbReference type="RefSeq" id="WP_066664094.1">
    <property type="nucleotide sequence ID" value="NZ_CP011402.1"/>
</dbReference>
<protein>
    <submittedName>
        <fullName evidence="2">dGTPase</fullName>
    </submittedName>
</protein>
<dbReference type="AlphaFoldDB" id="A0A1H8QR15"/>
<proteinExistence type="predicted"/>
<dbReference type="Gene3D" id="1.10.3210.10">
    <property type="entry name" value="Hypothetical protein af1432"/>
    <property type="match status" value="1"/>
</dbReference>
<evidence type="ECO:0000313" key="2">
    <source>
        <dbReference type="EMBL" id="SEO56458.1"/>
    </source>
</evidence>
<feature type="domain" description="HD" evidence="1">
    <location>
        <begin position="96"/>
        <end position="241"/>
    </location>
</feature>
<reference evidence="3" key="1">
    <citation type="submission" date="2016-10" db="EMBL/GenBank/DDBJ databases">
        <authorList>
            <person name="Varghese N."/>
        </authorList>
    </citation>
    <scope>NUCLEOTIDE SEQUENCE [LARGE SCALE GENOMIC DNA]</scope>
    <source>
        <strain evidence="3">DSM 21843</strain>
    </source>
</reference>
<gene>
    <name evidence="2" type="ORF">SAMN02910314_00579</name>
</gene>
<dbReference type="CDD" id="cd00077">
    <property type="entry name" value="HDc"/>
    <property type="match status" value="1"/>
</dbReference>
<organism evidence="2 3">
    <name type="scientific">Denitrobacterium detoxificans</name>
    <dbReference type="NCBI Taxonomy" id="79604"/>
    <lineage>
        <taxon>Bacteria</taxon>
        <taxon>Bacillati</taxon>
        <taxon>Actinomycetota</taxon>
        <taxon>Coriobacteriia</taxon>
        <taxon>Eggerthellales</taxon>
        <taxon>Eggerthellaceae</taxon>
        <taxon>Denitrobacterium</taxon>
    </lineage>
</organism>
<evidence type="ECO:0000259" key="1">
    <source>
        <dbReference type="Pfam" id="PF01966"/>
    </source>
</evidence>
<dbReference type="InterPro" id="IPR006674">
    <property type="entry name" value="HD_domain"/>
</dbReference>
<dbReference type="STRING" id="79604.AAY81_08805"/>
<dbReference type="EMBL" id="FOEC01000002">
    <property type="protein sequence ID" value="SEO56458.1"/>
    <property type="molecule type" value="Genomic_DNA"/>
</dbReference>
<sequence>MAVASNPEFTFTEDERAYVREGLAAREALLSPYATRDSQAIFERPDWQDEDTDLVRPAFVRDVDRVLNNAFYNRCMDKTQVFPFYRNDDLTRRSFHLQLVSQISRKIGAALRLNIALIEAIALGHDMGHTPFGHEGEYALSDAYHRHTSASGKPGRYFNHNVHSVRLLRTVAYRNLSLQALNGMLCHCGEKAFAEYHPAPCDTFAQLDDMMETCYTQKGASQLLRPSTLEGCVVRICDILAYLGKDRQDALTVRVLTPEEYPLKDSVLGSTNSEFIHNATANIIKNSIEKPYLAMDEDVFQAIIDAKELNSRQIYLSQEAHEKLTGIVHPMMDRLYDRFLEDVKAGDESSYIFRHHINAWMMRSNPVYADQDPNDIVVDYIASMTDEYFISLFNYLYPKEAVSEEELYVPYFHE</sequence>
<name>A0A1H8QR15_9ACTN</name>
<evidence type="ECO:0000313" key="3">
    <source>
        <dbReference type="Proteomes" id="UP000182975"/>
    </source>
</evidence>
<keyword evidence="3" id="KW-1185">Reference proteome</keyword>
<dbReference type="SUPFAM" id="SSF109604">
    <property type="entry name" value="HD-domain/PDEase-like"/>
    <property type="match status" value="1"/>
</dbReference>
<dbReference type="Pfam" id="PF01966">
    <property type="entry name" value="HD"/>
    <property type="match status" value="1"/>
</dbReference>
<dbReference type="Proteomes" id="UP000182975">
    <property type="component" value="Unassembled WGS sequence"/>
</dbReference>
<accession>A0A1H8QR15</accession>